<dbReference type="Pfam" id="PF05134">
    <property type="entry name" value="T2SSL"/>
    <property type="match status" value="1"/>
</dbReference>
<reference evidence="2 3" key="1">
    <citation type="submission" date="2019-08" db="EMBL/GenBank/DDBJ databases">
        <title>Bioinformatics analysis of the strain L3 and L5.</title>
        <authorList>
            <person name="Li X."/>
        </authorList>
    </citation>
    <scope>NUCLEOTIDE SEQUENCE [LARGE SCALE GENOMIC DNA]</scope>
    <source>
        <strain evidence="2 3">L3</strain>
    </source>
</reference>
<gene>
    <name evidence="2" type="ORF">F0A16_06210</name>
</gene>
<name>A0A640WHP7_9GAMM</name>
<comment type="caution">
    <text evidence="2">The sequence shown here is derived from an EMBL/GenBank/DDBJ whole genome shotgun (WGS) entry which is preliminary data.</text>
</comment>
<dbReference type="Gene3D" id="3.30.420.380">
    <property type="match status" value="1"/>
</dbReference>
<dbReference type="SUPFAM" id="SSF53067">
    <property type="entry name" value="Actin-like ATPase domain"/>
    <property type="match status" value="1"/>
</dbReference>
<dbReference type="InterPro" id="IPR043129">
    <property type="entry name" value="ATPase_NBD"/>
</dbReference>
<dbReference type="EMBL" id="VTPX01000002">
    <property type="protein sequence ID" value="KAA0019905.1"/>
    <property type="molecule type" value="Genomic_DNA"/>
</dbReference>
<dbReference type="InterPro" id="IPR024230">
    <property type="entry name" value="GspL_cyto_dom"/>
</dbReference>
<sequence length="438" mass="50179">MIRLPQWRRSAAPQSAPRLVIRIGGRIEEDTPAWQSLFWVIAQDHGTTTAQGHVTPSDQAGLAELRRHSQALPGVLLLDPASVSHFHLSIPPGLKRREWPTLLEEQLCRDPEQMELYPLATPRGQLEVIAVERQHLAMWRDWCRELDLDIEYWGVAFMAQPDAPEADQLSVLPDLTHWLFKAREGTTRHWLAWPRQWPLEQLPPAWRTHAWYSPLLNEKRADEALPPAGFEADITATLRFQAEHLPPSLPRLPPVQGERTASRMAGLRQLPRGMRRLGFAAPVLLLLHGGLLLTQHLWDHQQQDQLQQQALAARLRPDAPPGDANWRALRQRLDALQALEMRNRRIAEFQTALMHRFDPQRWQLEALRVDGQRLIVDWQLRRSDDASSSTARSEITTHIDTRIGELEWQGDSRVRVSVDLETASLENDVENPASEKQA</sequence>
<proteinExistence type="predicted"/>
<feature type="domain" description="GspL cytoplasmic actin-ATPase-like" evidence="1">
    <location>
        <begin position="35"/>
        <end position="187"/>
    </location>
</feature>
<evidence type="ECO:0000313" key="2">
    <source>
        <dbReference type="EMBL" id="KAA0019905.1"/>
    </source>
</evidence>
<dbReference type="Proteomes" id="UP000466024">
    <property type="component" value="Unassembled WGS sequence"/>
</dbReference>
<evidence type="ECO:0000259" key="1">
    <source>
        <dbReference type="Pfam" id="PF05134"/>
    </source>
</evidence>
<dbReference type="RefSeq" id="WP_149434497.1">
    <property type="nucleotide sequence ID" value="NZ_VTPX01000002.1"/>
</dbReference>
<keyword evidence="3" id="KW-1185">Reference proteome</keyword>
<organism evidence="2 3">
    <name type="scientific">Salinicola corii</name>
    <dbReference type="NCBI Taxonomy" id="2606937"/>
    <lineage>
        <taxon>Bacteria</taxon>
        <taxon>Pseudomonadati</taxon>
        <taxon>Pseudomonadota</taxon>
        <taxon>Gammaproteobacteria</taxon>
        <taxon>Oceanospirillales</taxon>
        <taxon>Halomonadaceae</taxon>
        <taxon>Salinicola</taxon>
    </lineage>
</organism>
<protein>
    <recommendedName>
        <fullName evidence="1">GspL cytoplasmic actin-ATPase-like domain-containing protein</fullName>
    </recommendedName>
</protein>
<dbReference type="AlphaFoldDB" id="A0A640WHP7"/>
<accession>A0A640WHP7</accession>
<evidence type="ECO:0000313" key="3">
    <source>
        <dbReference type="Proteomes" id="UP000466024"/>
    </source>
</evidence>